<keyword evidence="2 6" id="KW-0813">Transport</keyword>
<dbReference type="InterPro" id="IPR001204">
    <property type="entry name" value="Phos_transporter"/>
</dbReference>
<reference evidence="8" key="1">
    <citation type="journal article" date="2019" name="Int. J. Syst. Evol. Microbiol.">
        <title>The Global Catalogue of Microorganisms (GCM) 10K type strain sequencing project: providing services to taxonomists for standard genome sequencing and annotation.</title>
        <authorList>
            <consortium name="The Broad Institute Genomics Platform"/>
            <consortium name="The Broad Institute Genome Sequencing Center for Infectious Disease"/>
            <person name="Wu L."/>
            <person name="Ma J."/>
        </authorList>
    </citation>
    <scope>NUCLEOTIDE SEQUENCE [LARGE SCALE GENOMIC DNA]</scope>
    <source>
        <strain evidence="8">JCM 17525</strain>
    </source>
</reference>
<comment type="similarity">
    <text evidence="6">Belongs to the inorganic phosphate transporter (PiT) (TC 2.A.20) family.</text>
</comment>
<sequence length="763" mass="84346">MENVYIYMLVALAVLAIADLVVGVSNDAVNFLNSAIGSKAVSFKTIMIVASLGVAMGAMSSSGMMEVARKGIFNPSQFMFDEIMIIFMAVMITDILLLDFFNTLGLPTSTTVSIVFELLGASVCVALLKISANDSQTLFDLSQYINNEKAIEIILGILLSVVVAFSIGAIIQYISRILLSFNFQKKPSWYGAIFSGFAISAIMYFILIKGLKSASFMDAGFIEVITQNTFAFIGISFIAWSLISMLIISFFKVNIYKIIIVIGTFALAVAFAGNDLVNFIGVPIAALNSFEAWSASGILPSEFSMEILAEKVQTQPYLLLIAGLIMVLTLWFSSKAKAVVKTSVDLSRQEDVKERFEPNFLSRGIVRVAIAMSKGFNSILPENTRKKIDTKFTKPKMNYAATKSQDLPAFDLVRAAVNLMVASVLISIATSMKLPLSTTYVTFMVAMGTSLADRAWGSESAVYRVAGVLNVIGGWFFTALSAFAAAALMALILFYGKAYALTALLTIAAILLVKNYLSHRKKSLEQKAEDSLERAESSSTQGVIHESAKNIANVVKRGNKIYSSAINGLATQNLSSLKKNKKNIEKLSNEIDDLRDNLFYFIKNLEEPSLTASNFYINILGYLQDMTQSLEYISKASYKHINNNHKKLKFSQIKELKDVDERLENLFKDTKAAFDSESFEEIGNILNNKRGIFNLVTEKIQKQVERTRTEESSPKNTTLYFSLLLETKDLLTATMNLLEEYHNAHDDTVEPAKIIEKAKNEEE</sequence>
<organism evidence="7 8">
    <name type="scientific">Corallibacter vietnamensis</name>
    <dbReference type="NCBI Taxonomy" id="904130"/>
    <lineage>
        <taxon>Bacteria</taxon>
        <taxon>Pseudomonadati</taxon>
        <taxon>Bacteroidota</taxon>
        <taxon>Flavobacteriia</taxon>
        <taxon>Flavobacteriales</taxon>
        <taxon>Flavobacteriaceae</taxon>
        <taxon>Corallibacter</taxon>
    </lineage>
</organism>
<feature type="transmembrane region" description="Helical" evidence="6">
    <location>
        <begin position="153"/>
        <end position="175"/>
    </location>
</feature>
<evidence type="ECO:0000256" key="1">
    <source>
        <dbReference type="ARBA" id="ARBA00004141"/>
    </source>
</evidence>
<feature type="transmembrane region" description="Helical" evidence="6">
    <location>
        <begin position="187"/>
        <end position="208"/>
    </location>
</feature>
<dbReference type="PANTHER" id="PTHR11101:SF16">
    <property type="entry name" value="PHOSPHATE TRANSPORTER"/>
    <property type="match status" value="1"/>
</dbReference>
<feature type="transmembrane region" description="Helical" evidence="6">
    <location>
        <begin position="83"/>
        <end position="102"/>
    </location>
</feature>
<feature type="transmembrane region" description="Helical" evidence="6">
    <location>
        <begin position="314"/>
        <end position="332"/>
    </location>
</feature>
<name>A0ABP7H3G0_9FLAO</name>
<keyword evidence="6" id="KW-0592">Phosphate transport</keyword>
<comment type="subcellular location">
    <subcellularLocation>
        <location evidence="1 6">Membrane</location>
        <topology evidence="1 6">Multi-pass membrane protein</topology>
    </subcellularLocation>
</comment>
<evidence type="ECO:0000256" key="4">
    <source>
        <dbReference type="ARBA" id="ARBA00022989"/>
    </source>
</evidence>
<proteinExistence type="inferred from homology"/>
<keyword evidence="5 6" id="KW-0472">Membrane</keyword>
<dbReference type="EMBL" id="BAABBI010000001">
    <property type="protein sequence ID" value="GAA3778838.1"/>
    <property type="molecule type" value="Genomic_DNA"/>
</dbReference>
<dbReference type="Proteomes" id="UP001501456">
    <property type="component" value="Unassembled WGS sequence"/>
</dbReference>
<feature type="transmembrane region" description="Helical" evidence="6">
    <location>
        <begin position="41"/>
        <end position="63"/>
    </location>
</feature>
<feature type="transmembrane region" description="Helical" evidence="6">
    <location>
        <begin position="6"/>
        <end position="29"/>
    </location>
</feature>
<feature type="transmembrane region" description="Helical" evidence="6">
    <location>
        <begin position="255"/>
        <end position="273"/>
    </location>
</feature>
<evidence type="ECO:0000313" key="7">
    <source>
        <dbReference type="EMBL" id="GAA3778838.1"/>
    </source>
</evidence>
<evidence type="ECO:0000256" key="6">
    <source>
        <dbReference type="RuleBase" id="RU363058"/>
    </source>
</evidence>
<comment type="caution">
    <text evidence="7">The sequence shown here is derived from an EMBL/GenBank/DDBJ whole genome shotgun (WGS) entry which is preliminary data.</text>
</comment>
<keyword evidence="4 6" id="KW-1133">Transmembrane helix</keyword>
<gene>
    <name evidence="7" type="ORF">GCM10022271_08900</name>
</gene>
<feature type="transmembrane region" description="Helical" evidence="6">
    <location>
        <begin position="498"/>
        <end position="517"/>
    </location>
</feature>
<evidence type="ECO:0000256" key="3">
    <source>
        <dbReference type="ARBA" id="ARBA00022692"/>
    </source>
</evidence>
<protein>
    <recommendedName>
        <fullName evidence="6">Phosphate transporter</fullName>
    </recommendedName>
</protein>
<evidence type="ECO:0000256" key="5">
    <source>
        <dbReference type="ARBA" id="ARBA00023136"/>
    </source>
</evidence>
<feature type="transmembrane region" description="Helical" evidence="6">
    <location>
        <begin position="228"/>
        <end position="248"/>
    </location>
</feature>
<accession>A0ABP7H3G0</accession>
<evidence type="ECO:0000256" key="2">
    <source>
        <dbReference type="ARBA" id="ARBA00022448"/>
    </source>
</evidence>
<keyword evidence="8" id="KW-1185">Reference proteome</keyword>
<dbReference type="Pfam" id="PF01384">
    <property type="entry name" value="PHO4"/>
    <property type="match status" value="1"/>
</dbReference>
<dbReference type="RefSeq" id="WP_344727515.1">
    <property type="nucleotide sequence ID" value="NZ_BAABBI010000001.1"/>
</dbReference>
<keyword evidence="3 6" id="KW-0812">Transmembrane</keyword>
<evidence type="ECO:0000313" key="8">
    <source>
        <dbReference type="Proteomes" id="UP001501456"/>
    </source>
</evidence>
<feature type="transmembrane region" description="Helical" evidence="6">
    <location>
        <begin position="468"/>
        <end position="492"/>
    </location>
</feature>
<dbReference type="PANTHER" id="PTHR11101">
    <property type="entry name" value="PHOSPHATE TRANSPORTER"/>
    <property type="match status" value="1"/>
</dbReference>
<feature type="transmembrane region" description="Helical" evidence="6">
    <location>
        <begin position="114"/>
        <end position="133"/>
    </location>
</feature>